<evidence type="ECO:0000259" key="3">
    <source>
        <dbReference type="Pfam" id="PF01055"/>
    </source>
</evidence>
<keyword evidence="5" id="KW-1185">Reference proteome</keyword>
<sequence length="180" mass="20288">MLDPWIKYEEGYFVYNSGSEKDVWIETTDGKPFVGEVWPGPCVFPDFTLSKTRSWWASLVKDFISNGLDGIWNDMNEPAVFKAVTKTMPGTNVHRGDIELGGCQNHSHYHIVYGMLMARSTYEGMKLGNENNRLFILTRAGFIGSQRYAATWTGDNLSTLEHLHMSISMVLQLVSGQGIL</sequence>
<evidence type="ECO:0000313" key="5">
    <source>
        <dbReference type="Proteomes" id="UP000593564"/>
    </source>
</evidence>
<reference evidence="4 5" key="2">
    <citation type="submission" date="2020-07" db="EMBL/GenBank/DDBJ databases">
        <title>Genome assembly of wild tea tree DASZ reveals pedigree and selection history of tea varieties.</title>
        <authorList>
            <person name="Zhang W."/>
        </authorList>
    </citation>
    <scope>NUCLEOTIDE SEQUENCE [LARGE SCALE GENOMIC DNA]</scope>
    <source>
        <strain evidence="5">cv. G240</strain>
        <tissue evidence="4">Leaf</tissue>
    </source>
</reference>
<dbReference type="InterPro" id="IPR000322">
    <property type="entry name" value="Glyco_hydro_31_TIM"/>
</dbReference>
<dbReference type="SUPFAM" id="SSF51445">
    <property type="entry name" value="(Trans)glycosidases"/>
    <property type="match status" value="1"/>
</dbReference>
<accession>A0A7J7HPL7</accession>
<dbReference type="PROSITE" id="PS00129">
    <property type="entry name" value="GLYCOSYL_HYDROL_F31_1"/>
    <property type="match status" value="1"/>
</dbReference>
<proteinExistence type="inferred from homology"/>
<comment type="caution">
    <text evidence="4">The sequence shown here is derived from an EMBL/GenBank/DDBJ whole genome shotgun (WGS) entry which is preliminary data.</text>
</comment>
<dbReference type="GO" id="GO:0004553">
    <property type="term" value="F:hydrolase activity, hydrolyzing O-glycosyl compounds"/>
    <property type="evidence" value="ECO:0007669"/>
    <property type="project" value="InterPro"/>
</dbReference>
<dbReference type="EMBL" id="JACBKZ010000003">
    <property type="protein sequence ID" value="KAF5954599.1"/>
    <property type="molecule type" value="Genomic_DNA"/>
</dbReference>
<evidence type="ECO:0000313" key="4">
    <source>
        <dbReference type="EMBL" id="KAF5954599.1"/>
    </source>
</evidence>
<dbReference type="Proteomes" id="UP000593564">
    <property type="component" value="Unassembled WGS sequence"/>
</dbReference>
<dbReference type="PANTHER" id="PTHR22762">
    <property type="entry name" value="ALPHA-GLUCOSIDASE"/>
    <property type="match status" value="1"/>
</dbReference>
<name>A0A7J7HPL7_CAMSI</name>
<dbReference type="Gene3D" id="3.20.20.80">
    <property type="entry name" value="Glycosidases"/>
    <property type="match status" value="2"/>
</dbReference>
<comment type="similarity">
    <text evidence="1 2">Belongs to the glycosyl hydrolase 31 family.</text>
</comment>
<gene>
    <name evidence="4" type="ORF">HYC85_007455</name>
</gene>
<protein>
    <recommendedName>
        <fullName evidence="3">Glycoside hydrolase family 31 TIM barrel domain-containing protein</fullName>
    </recommendedName>
</protein>
<dbReference type="PANTHER" id="PTHR22762:SF120">
    <property type="entry name" value="HETEROGLYCAN GLUCOSIDASE 1"/>
    <property type="match status" value="1"/>
</dbReference>
<feature type="domain" description="Glycoside hydrolase family 31 TIM barrel" evidence="3">
    <location>
        <begin position="1"/>
        <end position="173"/>
    </location>
</feature>
<reference evidence="5" key="1">
    <citation type="journal article" date="2020" name="Nat. Commun.">
        <title>Genome assembly of wild tea tree DASZ reveals pedigree and selection history of tea varieties.</title>
        <authorList>
            <person name="Zhang W."/>
            <person name="Zhang Y."/>
            <person name="Qiu H."/>
            <person name="Guo Y."/>
            <person name="Wan H."/>
            <person name="Zhang X."/>
            <person name="Scossa F."/>
            <person name="Alseekh S."/>
            <person name="Zhang Q."/>
            <person name="Wang P."/>
            <person name="Xu L."/>
            <person name="Schmidt M.H."/>
            <person name="Jia X."/>
            <person name="Li D."/>
            <person name="Zhu A."/>
            <person name="Guo F."/>
            <person name="Chen W."/>
            <person name="Ni D."/>
            <person name="Usadel B."/>
            <person name="Fernie A.R."/>
            <person name="Wen W."/>
        </authorList>
    </citation>
    <scope>NUCLEOTIDE SEQUENCE [LARGE SCALE GENOMIC DNA]</scope>
    <source>
        <strain evidence="5">cv. G240</strain>
    </source>
</reference>
<dbReference type="AlphaFoldDB" id="A0A7J7HPL7"/>
<dbReference type="InterPro" id="IPR030458">
    <property type="entry name" value="Glyco_hydro_31_AS"/>
</dbReference>
<keyword evidence="2" id="KW-0378">Hydrolase</keyword>
<evidence type="ECO:0000256" key="2">
    <source>
        <dbReference type="RuleBase" id="RU361185"/>
    </source>
</evidence>
<evidence type="ECO:0000256" key="1">
    <source>
        <dbReference type="ARBA" id="ARBA00007806"/>
    </source>
</evidence>
<keyword evidence="2" id="KW-0326">Glycosidase</keyword>
<dbReference type="InterPro" id="IPR017853">
    <property type="entry name" value="GH"/>
</dbReference>
<organism evidence="4 5">
    <name type="scientific">Camellia sinensis</name>
    <name type="common">Tea plant</name>
    <name type="synonym">Thea sinensis</name>
    <dbReference type="NCBI Taxonomy" id="4442"/>
    <lineage>
        <taxon>Eukaryota</taxon>
        <taxon>Viridiplantae</taxon>
        <taxon>Streptophyta</taxon>
        <taxon>Embryophyta</taxon>
        <taxon>Tracheophyta</taxon>
        <taxon>Spermatophyta</taxon>
        <taxon>Magnoliopsida</taxon>
        <taxon>eudicotyledons</taxon>
        <taxon>Gunneridae</taxon>
        <taxon>Pentapetalae</taxon>
        <taxon>asterids</taxon>
        <taxon>Ericales</taxon>
        <taxon>Theaceae</taxon>
        <taxon>Camellia</taxon>
    </lineage>
</organism>
<dbReference type="Pfam" id="PF01055">
    <property type="entry name" value="Glyco_hydro_31_2nd"/>
    <property type="match status" value="1"/>
</dbReference>
<dbReference type="GO" id="GO:0005975">
    <property type="term" value="P:carbohydrate metabolic process"/>
    <property type="evidence" value="ECO:0007669"/>
    <property type="project" value="InterPro"/>
</dbReference>